<name>A0A445MXI3_9BACT</name>
<evidence type="ECO:0008006" key="2">
    <source>
        <dbReference type="Google" id="ProtNLM"/>
    </source>
</evidence>
<dbReference type="InterPro" id="IPR007463">
    <property type="entry name" value="DUF507"/>
</dbReference>
<sequence length="183" mass="21740">MQPRYSGRVQDRLINQLERQEKRQAFQQDRFFKFKMNEIHNKLSQTLLMEKIIETDNPAAVTDSILKCLKKLLNVSQFDFDYFIAPIRDMVPRPNRHSLYITQYIMEVLIDDPSVIEIYGTDEEIYRVVNDIVSQVNIKFERAEEEILAQLGRNKSIKPGTSEYELELDRLMRKRIGEPQKNQ</sequence>
<dbReference type="EMBL" id="OJIN01000128">
    <property type="protein sequence ID" value="SPD74200.1"/>
    <property type="molecule type" value="Genomic_DNA"/>
</dbReference>
<protein>
    <recommendedName>
        <fullName evidence="2">DUF507 family protein</fullName>
    </recommendedName>
</protein>
<accession>A0A445MXI3</accession>
<dbReference type="Pfam" id="PF04368">
    <property type="entry name" value="DUF507"/>
    <property type="match status" value="1"/>
</dbReference>
<proteinExistence type="predicted"/>
<organism evidence="1">
    <name type="scientific">uncultured Desulfobacterium sp</name>
    <dbReference type="NCBI Taxonomy" id="201089"/>
    <lineage>
        <taxon>Bacteria</taxon>
        <taxon>Pseudomonadati</taxon>
        <taxon>Thermodesulfobacteriota</taxon>
        <taxon>Desulfobacteria</taxon>
        <taxon>Desulfobacterales</taxon>
        <taxon>Desulfobacteriaceae</taxon>
        <taxon>Desulfobacterium</taxon>
        <taxon>environmental samples</taxon>
    </lineage>
</organism>
<gene>
    <name evidence="1" type="ORF">PITCH_A2130005</name>
</gene>
<evidence type="ECO:0000313" key="1">
    <source>
        <dbReference type="EMBL" id="SPD74200.1"/>
    </source>
</evidence>
<reference evidence="1" key="1">
    <citation type="submission" date="2018-01" db="EMBL/GenBank/DDBJ databases">
        <authorList>
            <person name="Regsiter A."/>
            <person name="William W."/>
        </authorList>
    </citation>
    <scope>NUCLEOTIDE SEQUENCE</scope>
    <source>
        <strain evidence="1">TRIP AH-1</strain>
    </source>
</reference>
<dbReference type="AlphaFoldDB" id="A0A445MXI3"/>